<proteinExistence type="predicted"/>
<accession>A0ABN1JNM7</accession>
<gene>
    <name evidence="2" type="ORF">GCM10008906_27480</name>
</gene>
<organism evidence="2 3">
    <name type="scientific">Clostridium oceanicum</name>
    <dbReference type="NCBI Taxonomy" id="1543"/>
    <lineage>
        <taxon>Bacteria</taxon>
        <taxon>Bacillati</taxon>
        <taxon>Bacillota</taxon>
        <taxon>Clostridia</taxon>
        <taxon>Eubacteriales</taxon>
        <taxon>Clostridiaceae</taxon>
        <taxon>Clostridium</taxon>
    </lineage>
</organism>
<dbReference type="RefSeq" id="WP_343762323.1">
    <property type="nucleotide sequence ID" value="NZ_BAAACG010000010.1"/>
</dbReference>
<evidence type="ECO:0000313" key="2">
    <source>
        <dbReference type="EMBL" id="GAA0743555.1"/>
    </source>
</evidence>
<protein>
    <submittedName>
        <fullName evidence="2">Type II secretion system protein</fullName>
    </submittedName>
</protein>
<evidence type="ECO:0000256" key="1">
    <source>
        <dbReference type="SAM" id="Phobius"/>
    </source>
</evidence>
<keyword evidence="1" id="KW-1133">Transmembrane helix</keyword>
<dbReference type="Proteomes" id="UP001501510">
    <property type="component" value="Unassembled WGS sequence"/>
</dbReference>
<dbReference type="EMBL" id="BAAACG010000010">
    <property type="protein sequence ID" value="GAA0743555.1"/>
    <property type="molecule type" value="Genomic_DNA"/>
</dbReference>
<comment type="caution">
    <text evidence="2">The sequence shown here is derived from an EMBL/GenBank/DDBJ whole genome shotgun (WGS) entry which is preliminary data.</text>
</comment>
<sequence length="148" mass="17660">MFKLKTRKGYILIEILCAMTIFTMLVASSIAVFYQSRKIKKIKNDNLNCFIFAEGLKNNIMYNSNYEDLCYLRENNKLYITKENMNLDKLKNKDILEIFKNNFKEDTPYIKLDIKGEDILKINMKLYSNEKNKLKAIGCEFYKGRYKR</sequence>
<reference evidence="2 3" key="1">
    <citation type="journal article" date="2019" name="Int. J. Syst. Evol. Microbiol.">
        <title>The Global Catalogue of Microorganisms (GCM) 10K type strain sequencing project: providing services to taxonomists for standard genome sequencing and annotation.</title>
        <authorList>
            <consortium name="The Broad Institute Genomics Platform"/>
            <consortium name="The Broad Institute Genome Sequencing Center for Infectious Disease"/>
            <person name="Wu L."/>
            <person name="Ma J."/>
        </authorList>
    </citation>
    <scope>NUCLEOTIDE SEQUENCE [LARGE SCALE GENOMIC DNA]</scope>
    <source>
        <strain evidence="2 3">JCM 1407</strain>
    </source>
</reference>
<name>A0ABN1JNM7_9CLOT</name>
<evidence type="ECO:0000313" key="3">
    <source>
        <dbReference type="Proteomes" id="UP001501510"/>
    </source>
</evidence>
<feature type="transmembrane region" description="Helical" evidence="1">
    <location>
        <begin position="12"/>
        <end position="34"/>
    </location>
</feature>
<keyword evidence="1" id="KW-0812">Transmembrane</keyword>
<keyword evidence="3" id="KW-1185">Reference proteome</keyword>
<keyword evidence="1" id="KW-0472">Membrane</keyword>